<protein>
    <recommendedName>
        <fullName evidence="8">ABC transmembrane type-1 domain-containing protein</fullName>
    </recommendedName>
</protein>
<dbReference type="CDD" id="cd06261">
    <property type="entry name" value="TM_PBP2"/>
    <property type="match status" value="1"/>
</dbReference>
<dbReference type="Pfam" id="PF00528">
    <property type="entry name" value="BPD_transp_1"/>
    <property type="match status" value="1"/>
</dbReference>
<evidence type="ECO:0000313" key="9">
    <source>
        <dbReference type="EMBL" id="KUG51081.1"/>
    </source>
</evidence>
<feature type="transmembrane region" description="Helical" evidence="7">
    <location>
        <begin position="189"/>
        <end position="212"/>
    </location>
</feature>
<keyword evidence="3" id="KW-1003">Cell membrane</keyword>
<evidence type="ECO:0000313" key="10">
    <source>
        <dbReference type="Proteomes" id="UP000054837"/>
    </source>
</evidence>
<keyword evidence="2 7" id="KW-0813">Transport</keyword>
<keyword evidence="6 7" id="KW-0472">Membrane</keyword>
<feature type="transmembrane region" description="Helical" evidence="7">
    <location>
        <begin position="147"/>
        <end position="168"/>
    </location>
</feature>
<reference evidence="9 10" key="1">
    <citation type="submission" date="2015-12" db="EMBL/GenBank/DDBJ databases">
        <title>Serinicoccus chungangenesis strain CD08_5 genome sequencing and assembly.</title>
        <authorList>
            <person name="Chander A.M."/>
            <person name="Kaur G."/>
            <person name="Nair G.R."/>
            <person name="Dhawan D.K."/>
            <person name="Kochhar R.K."/>
            <person name="Mayilraj S."/>
            <person name="Bhadada S.K."/>
        </authorList>
    </citation>
    <scope>NUCLEOTIDE SEQUENCE [LARGE SCALE GENOMIC DNA]</scope>
    <source>
        <strain evidence="9 10">CD08_5</strain>
    </source>
</reference>
<proteinExistence type="inferred from homology"/>
<dbReference type="InterPro" id="IPR000515">
    <property type="entry name" value="MetI-like"/>
</dbReference>
<feature type="domain" description="ABC transmembrane type-1" evidence="8">
    <location>
        <begin position="79"/>
        <end position="268"/>
    </location>
</feature>
<evidence type="ECO:0000256" key="5">
    <source>
        <dbReference type="ARBA" id="ARBA00022989"/>
    </source>
</evidence>
<comment type="similarity">
    <text evidence="7">Belongs to the binding-protein-dependent transport system permease family.</text>
</comment>
<dbReference type="PANTHER" id="PTHR43744:SF8">
    <property type="entry name" value="SN-GLYCEROL-3-PHOSPHATE TRANSPORT SYSTEM PERMEASE PROTEIN UGPE"/>
    <property type="match status" value="1"/>
</dbReference>
<evidence type="ECO:0000256" key="2">
    <source>
        <dbReference type="ARBA" id="ARBA00022448"/>
    </source>
</evidence>
<dbReference type="EMBL" id="LQBL01000033">
    <property type="protein sequence ID" value="KUG51081.1"/>
    <property type="molecule type" value="Genomic_DNA"/>
</dbReference>
<evidence type="ECO:0000256" key="7">
    <source>
        <dbReference type="RuleBase" id="RU363032"/>
    </source>
</evidence>
<dbReference type="RefSeq" id="WP_058892626.1">
    <property type="nucleotide sequence ID" value="NZ_LQBL01000033.1"/>
</dbReference>
<dbReference type="PANTHER" id="PTHR43744">
    <property type="entry name" value="ABC TRANSPORTER PERMEASE PROTEIN MG189-RELATED-RELATED"/>
    <property type="match status" value="1"/>
</dbReference>
<feature type="transmembrane region" description="Helical" evidence="7">
    <location>
        <begin position="250"/>
        <end position="273"/>
    </location>
</feature>
<gene>
    <name evidence="9" type="ORF">AVL62_12575</name>
</gene>
<sequence length="282" mass="31106">MSATTATTPTRRRERAGRRWRFVALLLISLVWLFPLVWMTLTALSPPGSLVGGGLPRLGELGLTTVREALATYPVTTWAVNSLAIAVVAVVLTVVVDLLAGYVLAKRRFPGRAVVLMAIVATLMIPVQVLLIPQFELVAQLGWVNSYWAVIVPRSAEAFGIFLARQYLMSIPDELLEAARLDGANQWQVFTRVILPLARPLVAVLVVMTFMYRWNEFAWPLVALRDPDLYTLPVGLAFLQGQYATDYPTLMAGALLSMLPILLLFVVAQRFFVAGLARSGLK</sequence>
<keyword evidence="5 7" id="KW-1133">Transmembrane helix</keyword>
<dbReference type="InterPro" id="IPR035906">
    <property type="entry name" value="MetI-like_sf"/>
</dbReference>
<evidence type="ECO:0000259" key="8">
    <source>
        <dbReference type="PROSITE" id="PS50928"/>
    </source>
</evidence>
<keyword evidence="4 7" id="KW-0812">Transmembrane</keyword>
<feature type="transmembrane region" description="Helical" evidence="7">
    <location>
        <begin position="20"/>
        <end position="41"/>
    </location>
</feature>
<feature type="transmembrane region" description="Helical" evidence="7">
    <location>
        <begin position="114"/>
        <end position="135"/>
    </location>
</feature>
<dbReference type="GO" id="GO:0055085">
    <property type="term" value="P:transmembrane transport"/>
    <property type="evidence" value="ECO:0007669"/>
    <property type="project" value="InterPro"/>
</dbReference>
<dbReference type="STRING" id="767452.AVL62_12575"/>
<dbReference type="AlphaFoldDB" id="A0A0W8I0D8"/>
<dbReference type="SUPFAM" id="SSF161098">
    <property type="entry name" value="MetI-like"/>
    <property type="match status" value="1"/>
</dbReference>
<evidence type="ECO:0000256" key="4">
    <source>
        <dbReference type="ARBA" id="ARBA00022692"/>
    </source>
</evidence>
<dbReference type="Gene3D" id="1.10.3720.10">
    <property type="entry name" value="MetI-like"/>
    <property type="match status" value="1"/>
</dbReference>
<accession>A0A0W8I0D8</accession>
<dbReference type="Proteomes" id="UP000054837">
    <property type="component" value="Unassembled WGS sequence"/>
</dbReference>
<comment type="subcellular location">
    <subcellularLocation>
        <location evidence="1 7">Cell membrane</location>
        <topology evidence="1 7">Multi-pass membrane protein</topology>
    </subcellularLocation>
</comment>
<comment type="caution">
    <text evidence="9">The sequence shown here is derived from an EMBL/GenBank/DDBJ whole genome shotgun (WGS) entry which is preliminary data.</text>
</comment>
<keyword evidence="10" id="KW-1185">Reference proteome</keyword>
<organism evidence="9 10">
    <name type="scientific">Serinicoccus chungangensis</name>
    <dbReference type="NCBI Taxonomy" id="767452"/>
    <lineage>
        <taxon>Bacteria</taxon>
        <taxon>Bacillati</taxon>
        <taxon>Actinomycetota</taxon>
        <taxon>Actinomycetes</taxon>
        <taxon>Micrococcales</taxon>
        <taxon>Ornithinimicrobiaceae</taxon>
        <taxon>Serinicoccus</taxon>
    </lineage>
</organism>
<dbReference type="GO" id="GO:0005886">
    <property type="term" value="C:plasma membrane"/>
    <property type="evidence" value="ECO:0007669"/>
    <property type="project" value="UniProtKB-SubCell"/>
</dbReference>
<evidence type="ECO:0000256" key="3">
    <source>
        <dbReference type="ARBA" id="ARBA00022475"/>
    </source>
</evidence>
<dbReference type="PROSITE" id="PS50928">
    <property type="entry name" value="ABC_TM1"/>
    <property type="match status" value="1"/>
</dbReference>
<evidence type="ECO:0000256" key="1">
    <source>
        <dbReference type="ARBA" id="ARBA00004651"/>
    </source>
</evidence>
<evidence type="ECO:0000256" key="6">
    <source>
        <dbReference type="ARBA" id="ARBA00023136"/>
    </source>
</evidence>
<feature type="transmembrane region" description="Helical" evidence="7">
    <location>
        <begin position="83"/>
        <end position="105"/>
    </location>
</feature>
<name>A0A0W8I0D8_9MICO</name>